<dbReference type="InParanoid" id="A0A1X7U823"/>
<dbReference type="AlphaFoldDB" id="A0A1X7U823"/>
<dbReference type="EnsemblMetazoa" id="Aqu2.1.23925_001">
    <property type="protein sequence ID" value="Aqu2.1.23925_001"/>
    <property type="gene ID" value="Aqu2.1.23925"/>
</dbReference>
<evidence type="ECO:0000256" key="1">
    <source>
        <dbReference type="SAM" id="Phobius"/>
    </source>
</evidence>
<feature type="transmembrane region" description="Helical" evidence="1">
    <location>
        <begin position="313"/>
        <end position="334"/>
    </location>
</feature>
<feature type="transmembrane region" description="Helical" evidence="1">
    <location>
        <begin position="424"/>
        <end position="442"/>
    </location>
</feature>
<evidence type="ECO:0000256" key="2">
    <source>
        <dbReference type="SAM" id="SignalP"/>
    </source>
</evidence>
<keyword evidence="2" id="KW-0732">Signal</keyword>
<feature type="transmembrane region" description="Helical" evidence="1">
    <location>
        <begin position="510"/>
        <end position="529"/>
    </location>
</feature>
<protein>
    <recommendedName>
        <fullName evidence="4">TRP C-terminal domain-containing protein</fullName>
    </recommendedName>
</protein>
<reference evidence="3" key="1">
    <citation type="submission" date="2017-05" db="UniProtKB">
        <authorList>
            <consortium name="EnsemblMetazoa"/>
        </authorList>
    </citation>
    <scope>IDENTIFICATION</scope>
</reference>
<accession>A0A1X7U823</accession>
<keyword evidence="1" id="KW-1133">Transmembrane helix</keyword>
<feature type="signal peptide" evidence="2">
    <location>
        <begin position="1"/>
        <end position="17"/>
    </location>
</feature>
<feature type="transmembrane region" description="Helical" evidence="1">
    <location>
        <begin position="266"/>
        <end position="292"/>
    </location>
</feature>
<sequence length="560" mass="63793">MILSIFLTALLLGSVSTIDDSGFCGTPGCTNHPCKKPPACHKCCPGICSANNELRCHQLDNGGSMTTVGKWNGVQLEEIELSDSTLSQFLTTNTTFLYGHCIQCRQLGPDFEVKVSKPTVVVARDNEFIDLCKNNTNNESFLCSECDSGFYHNRRGDCVSCSNLAMDWFIFIVSQIVPSTALFLSLYATGFDMISGGLNSAIFFAQMITTTMDITGSGYIPISNITDSPQTSQNLIGAYQFLYDVWNLEFFSPFSKKLCLFHVDSFLVYFVVEYIIAFYPIAILAFVALVRAICRRVRKRNNSRYWDNSMHNLAMSVFVLSYSKLAVTSMMLIFPVKIYDIGDQYVRTVSLFDPSIEYVSIPYVLFVIIALLVVFILFLYPILLLLMQYLRDYRESNVCLGLDKFFRLFLNDDGAFDEKRVLEAIFLLLRVILLIVRAIPFIFAHQFIIEQGILLIGALAISFFPNRKHMRFVDMFMLVLLVFINTLSIYQYAQVEGSQPLSVSVFYTQYSLVFIPEIWIIVYFVAHFAKWLKRKLLRSCCCPAERTQLLDELSVQDQHK</sequence>
<name>A0A1X7U823_AMPQE</name>
<keyword evidence="1" id="KW-0812">Transmembrane</keyword>
<feature type="chain" id="PRO_5012191812" description="TRP C-terminal domain-containing protein" evidence="2">
    <location>
        <begin position="18"/>
        <end position="560"/>
    </location>
</feature>
<feature type="transmembrane region" description="Helical" evidence="1">
    <location>
        <begin position="361"/>
        <end position="386"/>
    </location>
</feature>
<keyword evidence="1" id="KW-0472">Membrane</keyword>
<proteinExistence type="predicted"/>
<feature type="transmembrane region" description="Helical" evidence="1">
    <location>
        <begin position="448"/>
        <end position="465"/>
    </location>
</feature>
<feature type="transmembrane region" description="Helical" evidence="1">
    <location>
        <begin position="472"/>
        <end position="490"/>
    </location>
</feature>
<organism evidence="3">
    <name type="scientific">Amphimedon queenslandica</name>
    <name type="common">Sponge</name>
    <dbReference type="NCBI Taxonomy" id="400682"/>
    <lineage>
        <taxon>Eukaryota</taxon>
        <taxon>Metazoa</taxon>
        <taxon>Porifera</taxon>
        <taxon>Demospongiae</taxon>
        <taxon>Heteroscleromorpha</taxon>
        <taxon>Haplosclerida</taxon>
        <taxon>Niphatidae</taxon>
        <taxon>Amphimedon</taxon>
    </lineage>
</organism>
<evidence type="ECO:0008006" key="4">
    <source>
        <dbReference type="Google" id="ProtNLM"/>
    </source>
</evidence>
<evidence type="ECO:0000313" key="3">
    <source>
        <dbReference type="EnsemblMetazoa" id="Aqu2.1.23925_001"/>
    </source>
</evidence>
<dbReference type="OrthoDB" id="5989148at2759"/>